<gene>
    <name evidence="2" type="ORF">H2201_009132</name>
</gene>
<evidence type="ECO:0000256" key="1">
    <source>
        <dbReference type="SAM" id="MobiDB-lite"/>
    </source>
</evidence>
<feature type="region of interest" description="Disordered" evidence="1">
    <location>
        <begin position="1"/>
        <end position="103"/>
    </location>
</feature>
<organism evidence="2 3">
    <name type="scientific">Coniosporium apollinis</name>
    <dbReference type="NCBI Taxonomy" id="61459"/>
    <lineage>
        <taxon>Eukaryota</taxon>
        <taxon>Fungi</taxon>
        <taxon>Dikarya</taxon>
        <taxon>Ascomycota</taxon>
        <taxon>Pezizomycotina</taxon>
        <taxon>Dothideomycetes</taxon>
        <taxon>Dothideomycetes incertae sedis</taxon>
        <taxon>Coniosporium</taxon>
    </lineage>
</organism>
<keyword evidence="3" id="KW-1185">Reference proteome</keyword>
<feature type="compositionally biased region" description="Polar residues" evidence="1">
    <location>
        <begin position="44"/>
        <end position="56"/>
    </location>
</feature>
<proteinExistence type="predicted"/>
<name>A0ABQ9NFH4_9PEZI</name>
<feature type="compositionally biased region" description="Basic and acidic residues" evidence="1">
    <location>
        <begin position="225"/>
        <end position="236"/>
    </location>
</feature>
<protein>
    <submittedName>
        <fullName evidence="2">Uncharacterized protein</fullName>
    </submittedName>
</protein>
<comment type="caution">
    <text evidence="2">The sequence shown here is derived from an EMBL/GenBank/DDBJ whole genome shotgun (WGS) entry which is preliminary data.</text>
</comment>
<feature type="compositionally biased region" description="Basic and acidic residues" evidence="1">
    <location>
        <begin position="81"/>
        <end position="90"/>
    </location>
</feature>
<dbReference type="EMBL" id="JAPDRL010000311">
    <property type="protein sequence ID" value="KAJ9653570.1"/>
    <property type="molecule type" value="Genomic_DNA"/>
</dbReference>
<dbReference type="Proteomes" id="UP001172684">
    <property type="component" value="Unassembled WGS sequence"/>
</dbReference>
<feature type="compositionally biased region" description="Polar residues" evidence="1">
    <location>
        <begin position="238"/>
        <end position="257"/>
    </location>
</feature>
<evidence type="ECO:0000313" key="3">
    <source>
        <dbReference type="Proteomes" id="UP001172684"/>
    </source>
</evidence>
<sequence>MLATCNKRATLEQHTPSPSPPPSTAVAQKTVIPLTAKNLKRLHSPSSQSSGTTTVLPSDYEGPPKFQYERTPTPPPPPDAEAPRRPEQPRSTKNLHTPEPHQCALGSKCTREIESLNYHRVKAIHLTARAAQLKLHIRPDPNRFDDLEYVRKTCENIMDLLGRALVKSDPWAILKEIRSPEYWEAERNYLEHPGCLEQRQKMSASTLSTATVPNGSAIEAGNLESVHEDGSSEGRLKPTQQNMSLASPAETNSSGRSTVGKELQARRPEPGRKSKGTASSPDVSGDRGQKRKRKSTEEAAVDDDITPKKPCLDQPQQSIEGRDVSLDKASLLLQESRNLRRRDRQGKYAGWF</sequence>
<feature type="compositionally biased region" description="Basic and acidic residues" evidence="1">
    <location>
        <begin position="263"/>
        <end position="272"/>
    </location>
</feature>
<feature type="region of interest" description="Disordered" evidence="1">
    <location>
        <begin position="225"/>
        <end position="324"/>
    </location>
</feature>
<evidence type="ECO:0000313" key="2">
    <source>
        <dbReference type="EMBL" id="KAJ9653570.1"/>
    </source>
</evidence>
<reference evidence="2" key="1">
    <citation type="submission" date="2022-10" db="EMBL/GenBank/DDBJ databases">
        <title>Culturing micro-colonial fungi from biological soil crusts in the Mojave desert and describing Neophaeococcomyces mojavensis, and introducing the new genera and species Taxawa tesnikishii.</title>
        <authorList>
            <person name="Kurbessoian T."/>
            <person name="Stajich J.E."/>
        </authorList>
    </citation>
    <scope>NUCLEOTIDE SEQUENCE</scope>
    <source>
        <strain evidence="2">TK_1</strain>
    </source>
</reference>
<accession>A0ABQ9NFH4</accession>